<proteinExistence type="predicted"/>
<name>A0A484HDY7_9BACT</name>
<gene>
    <name evidence="1" type="ORF">EPICR_10185</name>
</gene>
<accession>A0A484HDY7</accession>
<dbReference type="EMBL" id="CAACVI010000001">
    <property type="protein sequence ID" value="VEN72686.1"/>
    <property type="molecule type" value="Genomic_DNA"/>
</dbReference>
<dbReference type="AlphaFoldDB" id="A0A484HDY7"/>
<sequence length="582" mass="67252">MNYQKILEEISPIPVNLPKIYFLGDTGAGKTTIIRKIMGTDDFNFPTTRQTRTTVAVTEYVISKSLPFRATLLFKSEEQIRGYVREILLEATYKAYKGSQPNKNRISKYLKQTTDQRFRLYYIIHEDILLDIAEQIVSLFSRIEERIKDLQTEFPEDSEETETFLELSLEDLREDFDIIENDVFNQIKEKVAEACNSYDLCSEFLYYQFSNQEKREFVSKCKSVLSSEKGSISPVIDYARIQGDLLADWIGEDTEIVLIDGEGIGHDTKEASQLAPRHYEHFYRSDAIVLVEESKKPFVASGKSALKSIFERGYGEKLLIVFSKLDEVMPYDVDDPSREDKIDEVNHSLENVLSALKNERVELSLNDENLFYFSAVSETELDNDTIDEFTSVMGRASELFSFETTFIKPEYDFEMLSGYLRESTEQFIKLYQGLLGRQHWQTVKAFNRRMCWGVDGFRMFTPIADFEEKINDEVKSFISNPKGWSAEVTGKLKSESIDQIKREFNQLILAFGRETIMKIPAIDWSEALSYYGTGSTFARRSKIKKIFKGAIPLNIATEQAMKFKDEIKRLVIRAIENCENEA</sequence>
<dbReference type="SUPFAM" id="SSF52540">
    <property type="entry name" value="P-loop containing nucleoside triphosphate hydrolases"/>
    <property type="match status" value="2"/>
</dbReference>
<reference evidence="1" key="1">
    <citation type="submission" date="2019-01" db="EMBL/GenBank/DDBJ databases">
        <authorList>
            <consortium name="Genoscope - CEA"/>
            <person name="William W."/>
        </authorList>
    </citation>
    <scope>NUCLEOTIDE SEQUENCE</scope>
    <source>
        <strain evidence="1">CR-1</strain>
    </source>
</reference>
<dbReference type="Gene3D" id="3.40.50.300">
    <property type="entry name" value="P-loop containing nucleotide triphosphate hydrolases"/>
    <property type="match status" value="2"/>
</dbReference>
<evidence type="ECO:0000313" key="1">
    <source>
        <dbReference type="EMBL" id="VEN72686.1"/>
    </source>
</evidence>
<protein>
    <submittedName>
        <fullName evidence="1">Uncharacterized protein</fullName>
    </submittedName>
</protein>
<dbReference type="InterPro" id="IPR027417">
    <property type="entry name" value="P-loop_NTPase"/>
</dbReference>
<organism evidence="1">
    <name type="scientific">uncultured Desulfobacteraceae bacterium</name>
    <dbReference type="NCBI Taxonomy" id="218296"/>
    <lineage>
        <taxon>Bacteria</taxon>
        <taxon>Pseudomonadati</taxon>
        <taxon>Thermodesulfobacteriota</taxon>
        <taxon>Desulfobacteria</taxon>
        <taxon>Desulfobacterales</taxon>
        <taxon>Desulfobacteraceae</taxon>
        <taxon>environmental samples</taxon>
    </lineage>
</organism>